<dbReference type="AlphaFoldDB" id="A0A7D8V017"/>
<dbReference type="PROSITE" id="PS51471">
    <property type="entry name" value="FE2OG_OXY"/>
    <property type="match status" value="1"/>
</dbReference>
<feature type="binding site" evidence="1">
    <location>
        <position position="349"/>
    </location>
    <ligand>
        <name>2-oxoglutarate</name>
        <dbReference type="ChEBI" id="CHEBI:16810"/>
    </ligand>
</feature>
<dbReference type="GO" id="GO:0008198">
    <property type="term" value="F:ferrous iron binding"/>
    <property type="evidence" value="ECO:0007669"/>
    <property type="project" value="TreeGrafter"/>
</dbReference>
<dbReference type="SUPFAM" id="SSF51197">
    <property type="entry name" value="Clavaminate synthase-like"/>
    <property type="match status" value="1"/>
</dbReference>
<dbReference type="GO" id="GO:0006307">
    <property type="term" value="P:DNA alkylation repair"/>
    <property type="evidence" value="ECO:0007669"/>
    <property type="project" value="TreeGrafter"/>
</dbReference>
<dbReference type="InterPro" id="IPR027450">
    <property type="entry name" value="AlkB-like"/>
</dbReference>
<feature type="domain" description="Fe2OG dioxygenase" evidence="3">
    <location>
        <begin position="255"/>
        <end position="366"/>
    </location>
</feature>
<evidence type="ECO:0000313" key="4">
    <source>
        <dbReference type="EMBL" id="TXT11071.1"/>
    </source>
</evidence>
<evidence type="ECO:0000256" key="1">
    <source>
        <dbReference type="PIRSR" id="PIRSR632852-1"/>
    </source>
</evidence>
<dbReference type="Pfam" id="PF13532">
    <property type="entry name" value="2OG-FeII_Oxy_2"/>
    <property type="match status" value="1"/>
</dbReference>
<dbReference type="OrthoDB" id="2163491at2759"/>
<dbReference type="Gene3D" id="2.60.120.590">
    <property type="entry name" value="Alpha-ketoglutarate-dependent dioxygenase AlkB-like"/>
    <property type="match status" value="1"/>
</dbReference>
<organism evidence="4 5">
    <name type="scientific">Vanrija humicola</name>
    <name type="common">Yeast</name>
    <name type="synonym">Cryptococcus humicola</name>
    <dbReference type="NCBI Taxonomy" id="5417"/>
    <lineage>
        <taxon>Eukaryota</taxon>
        <taxon>Fungi</taxon>
        <taxon>Dikarya</taxon>
        <taxon>Basidiomycota</taxon>
        <taxon>Agaricomycotina</taxon>
        <taxon>Tremellomycetes</taxon>
        <taxon>Trichosporonales</taxon>
        <taxon>Trichosporonaceae</taxon>
        <taxon>Vanrija</taxon>
    </lineage>
</organism>
<sequence length="367" mass="39449">MCVQASCAQFWMLSTPHGLFPVPLGMALTYDPAFLAPAATPAHRKSVPYAVVPPAPSGAQTGEAEDGGQAGSRTLWKGWVCTECGRANCRYRWERWECRACGNRLLDAGAVVPSLGLPRRLDVLGEADDCSPGVRMTVHRLASTPATVVAYTLPRAGTVYHVLHDTAAAADAIWEAYQRAAADVPAAPLFERRELKSNTVKGGLLSQQFAINSGASYKYIVETLSYTFAESPPSVMDALELIRERVASVLGARVDFNEILSVMYREGQKMNWHDDSEPGLGPVVAALSLGSPATMSFRPKAARKPNAKASGASSKEPSLRRPLPVLNFALSHGDVVIMSGRAIQHMYDHKVVPLGLRVAATARVIQG</sequence>
<dbReference type="PANTHER" id="PTHR31573:SF4">
    <property type="entry name" value="FE2OG DIOXYGENASE DOMAIN-CONTAINING PROTEIN"/>
    <property type="match status" value="1"/>
</dbReference>
<feature type="binding site" evidence="1">
    <location>
        <position position="264"/>
    </location>
    <ligand>
        <name>2-oxoglutarate</name>
        <dbReference type="ChEBI" id="CHEBI:16810"/>
    </ligand>
</feature>
<name>A0A7D8V017_VANHU</name>
<feature type="region of interest" description="Disordered" evidence="2">
    <location>
        <begin position="297"/>
        <end position="318"/>
    </location>
</feature>
<dbReference type="PANTHER" id="PTHR31573">
    <property type="entry name" value="ALPHA-KETOGLUTARATE-DEPENDENT DIOXYGENASE ALKB HOMOLOG 2"/>
    <property type="match status" value="1"/>
</dbReference>
<accession>A0A7D8V017</accession>
<evidence type="ECO:0000256" key="2">
    <source>
        <dbReference type="SAM" id="MobiDB-lite"/>
    </source>
</evidence>
<dbReference type="EMBL" id="QKWK01000004">
    <property type="protein sequence ID" value="TXT11071.1"/>
    <property type="molecule type" value="Genomic_DNA"/>
</dbReference>
<comment type="caution">
    <text evidence="4">The sequence shown here is derived from an EMBL/GenBank/DDBJ whole genome shotgun (WGS) entry which is preliminary data.</text>
</comment>
<evidence type="ECO:0000259" key="3">
    <source>
        <dbReference type="PROSITE" id="PS51471"/>
    </source>
</evidence>
<dbReference type="Proteomes" id="UP000473826">
    <property type="component" value="Unassembled WGS sequence"/>
</dbReference>
<reference evidence="4 5" key="1">
    <citation type="journal article" date="2019" name="PLoS Genet.">
        <title>Convergent evolution of linked mating-type loci in basidiomycete fungi.</title>
        <authorList>
            <person name="Sun S."/>
            <person name="Coelho M.A."/>
            <person name="Heitman J."/>
            <person name="Nowrousian M."/>
        </authorList>
    </citation>
    <scope>NUCLEOTIDE SEQUENCE [LARGE SCALE GENOMIC DNA]</scope>
    <source>
        <strain evidence="4 5">CBS 4282</strain>
    </source>
</reference>
<feature type="binding site" evidence="1">
    <location>
        <position position="273"/>
    </location>
    <ligand>
        <name>2-oxoglutarate</name>
        <dbReference type="ChEBI" id="CHEBI:16810"/>
    </ligand>
</feature>
<evidence type="ECO:0000313" key="5">
    <source>
        <dbReference type="Proteomes" id="UP000473826"/>
    </source>
</evidence>
<protein>
    <recommendedName>
        <fullName evidence="3">Fe2OG dioxygenase domain-containing protein</fullName>
    </recommendedName>
</protein>
<gene>
    <name evidence="4" type="ORF">VHUM_01822</name>
</gene>
<keyword evidence="5" id="KW-1185">Reference proteome</keyword>
<dbReference type="GO" id="GO:0051747">
    <property type="term" value="F:cytosine C-5 DNA demethylase activity"/>
    <property type="evidence" value="ECO:0007669"/>
    <property type="project" value="TreeGrafter"/>
</dbReference>
<dbReference type="InterPro" id="IPR005123">
    <property type="entry name" value="Oxoglu/Fe-dep_dioxygenase_dom"/>
</dbReference>
<proteinExistence type="predicted"/>
<dbReference type="InterPro" id="IPR032852">
    <property type="entry name" value="ALKBH2"/>
</dbReference>
<dbReference type="InterPro" id="IPR037151">
    <property type="entry name" value="AlkB-like_sf"/>
</dbReference>
<dbReference type="GO" id="GO:0035516">
    <property type="term" value="F:broad specificity oxidative DNA demethylase activity"/>
    <property type="evidence" value="ECO:0007669"/>
    <property type="project" value="TreeGrafter"/>
</dbReference>